<feature type="compositionally biased region" description="Low complexity" evidence="10">
    <location>
        <begin position="259"/>
        <end position="268"/>
    </location>
</feature>
<dbReference type="GO" id="GO:0000981">
    <property type="term" value="F:DNA-binding transcription factor activity, RNA polymerase II-specific"/>
    <property type="evidence" value="ECO:0007669"/>
    <property type="project" value="UniProtKB-ARBA"/>
</dbReference>
<dbReference type="InterPro" id="IPR013087">
    <property type="entry name" value="Znf_C2H2_type"/>
</dbReference>
<dbReference type="FunFam" id="3.30.160.60:FF:000295">
    <property type="entry name" value="zinc finger protein 19"/>
    <property type="match status" value="1"/>
</dbReference>
<evidence type="ECO:0000313" key="12">
    <source>
        <dbReference type="EMBL" id="KAF5103628.1"/>
    </source>
</evidence>
<evidence type="ECO:0000256" key="10">
    <source>
        <dbReference type="SAM" id="MobiDB-lite"/>
    </source>
</evidence>
<dbReference type="PROSITE" id="PS00028">
    <property type="entry name" value="ZINC_FINGER_C2H2_1"/>
    <property type="match status" value="4"/>
</dbReference>
<dbReference type="GO" id="GO:0005667">
    <property type="term" value="C:transcription regulator complex"/>
    <property type="evidence" value="ECO:0007669"/>
    <property type="project" value="TreeGrafter"/>
</dbReference>
<reference evidence="12" key="1">
    <citation type="journal article" date="2020" name="Front. Microbiol.">
        <title>Phenotypic and Genetic Characterization of the Cheese Ripening Yeast Geotrichum candidum.</title>
        <authorList>
            <person name="Perkins V."/>
            <person name="Vignola S."/>
            <person name="Lessard M.H."/>
            <person name="Plante P.L."/>
            <person name="Corbeil J."/>
            <person name="Dugat-Bony E."/>
            <person name="Frenette M."/>
            <person name="Labrie S."/>
        </authorList>
    </citation>
    <scope>NUCLEOTIDE SEQUENCE</scope>
    <source>
        <strain evidence="12">LMA-70</strain>
    </source>
</reference>
<dbReference type="PANTHER" id="PTHR14003:SF20">
    <property type="entry name" value="FINGER DOMAIN PROTEIN, PUTATIVE (AFU_ORTHOLOGUE AFUA_4G10380)-RELATED"/>
    <property type="match status" value="1"/>
</dbReference>
<keyword evidence="6" id="KW-0805">Transcription regulation</keyword>
<comment type="caution">
    <text evidence="12">The sequence shown here is derived from an EMBL/GenBank/DDBJ whole genome shotgun (WGS) entry which is preliminary data.</text>
</comment>
<keyword evidence="4 9" id="KW-0863">Zinc-finger</keyword>
<gene>
    <name evidence="12" type="ORF">DV451_001368</name>
</gene>
<evidence type="ECO:0000256" key="5">
    <source>
        <dbReference type="ARBA" id="ARBA00022833"/>
    </source>
</evidence>
<dbReference type="FunFam" id="3.30.160.60:FF:002343">
    <property type="entry name" value="Zinc finger protein 33A"/>
    <property type="match status" value="1"/>
</dbReference>
<evidence type="ECO:0000256" key="4">
    <source>
        <dbReference type="ARBA" id="ARBA00022771"/>
    </source>
</evidence>
<keyword evidence="2" id="KW-0479">Metal-binding</keyword>
<dbReference type="GO" id="GO:0000978">
    <property type="term" value="F:RNA polymerase II cis-regulatory region sequence-specific DNA binding"/>
    <property type="evidence" value="ECO:0007669"/>
    <property type="project" value="TreeGrafter"/>
</dbReference>
<evidence type="ECO:0000313" key="13">
    <source>
        <dbReference type="Proteomes" id="UP000750522"/>
    </source>
</evidence>
<dbReference type="Gene3D" id="3.30.160.60">
    <property type="entry name" value="Classic Zinc Finger"/>
    <property type="match status" value="4"/>
</dbReference>
<evidence type="ECO:0000256" key="3">
    <source>
        <dbReference type="ARBA" id="ARBA00022737"/>
    </source>
</evidence>
<dbReference type="PROSITE" id="PS50157">
    <property type="entry name" value="ZINC_FINGER_C2H2_2"/>
    <property type="match status" value="4"/>
</dbReference>
<dbReference type="EMBL" id="QQZK01000020">
    <property type="protein sequence ID" value="KAF5103628.1"/>
    <property type="molecule type" value="Genomic_DNA"/>
</dbReference>
<feature type="domain" description="C2H2-type" evidence="11">
    <location>
        <begin position="217"/>
        <end position="246"/>
    </location>
</feature>
<keyword evidence="7" id="KW-0804">Transcription</keyword>
<keyword evidence="3" id="KW-0677">Repeat</keyword>
<dbReference type="SUPFAM" id="SSF57667">
    <property type="entry name" value="beta-beta-alpha zinc fingers"/>
    <property type="match status" value="2"/>
</dbReference>
<feature type="compositionally biased region" description="Polar residues" evidence="10">
    <location>
        <begin position="16"/>
        <end position="42"/>
    </location>
</feature>
<evidence type="ECO:0000256" key="6">
    <source>
        <dbReference type="ARBA" id="ARBA00023015"/>
    </source>
</evidence>
<evidence type="ECO:0000256" key="7">
    <source>
        <dbReference type="ARBA" id="ARBA00023163"/>
    </source>
</evidence>
<feature type="domain" description="C2H2-type" evidence="11">
    <location>
        <begin position="189"/>
        <end position="216"/>
    </location>
</feature>
<feature type="domain" description="C2H2-type" evidence="11">
    <location>
        <begin position="161"/>
        <end position="188"/>
    </location>
</feature>
<dbReference type="PANTHER" id="PTHR14003">
    <property type="entry name" value="TRANSCRIPTIONAL REPRESSOR PROTEIN YY"/>
    <property type="match status" value="1"/>
</dbReference>
<protein>
    <recommendedName>
        <fullName evidence="11">C2H2-type domain-containing protein</fullName>
    </recommendedName>
</protein>
<name>A0A9P5KVA0_GEOCN</name>
<evidence type="ECO:0000259" key="11">
    <source>
        <dbReference type="PROSITE" id="PS50157"/>
    </source>
</evidence>
<dbReference type="GO" id="GO:0000785">
    <property type="term" value="C:chromatin"/>
    <property type="evidence" value="ECO:0007669"/>
    <property type="project" value="TreeGrafter"/>
</dbReference>
<feature type="region of interest" description="Disordered" evidence="10">
    <location>
        <begin position="1"/>
        <end position="91"/>
    </location>
</feature>
<feature type="domain" description="C2H2-type" evidence="11">
    <location>
        <begin position="133"/>
        <end position="160"/>
    </location>
</feature>
<feature type="compositionally biased region" description="Polar residues" evidence="10">
    <location>
        <begin position="67"/>
        <end position="91"/>
    </location>
</feature>
<accession>A0A9P5KVA0</accession>
<dbReference type="InterPro" id="IPR036236">
    <property type="entry name" value="Znf_C2H2_sf"/>
</dbReference>
<feature type="compositionally biased region" description="Pro residues" evidence="10">
    <location>
        <begin position="309"/>
        <end position="327"/>
    </location>
</feature>
<evidence type="ECO:0000256" key="8">
    <source>
        <dbReference type="ARBA" id="ARBA00023242"/>
    </source>
</evidence>
<reference evidence="12" key="2">
    <citation type="submission" date="2020-01" db="EMBL/GenBank/DDBJ databases">
        <authorList>
            <person name="Perkins V."/>
            <person name="Lessard M.-H."/>
            <person name="Dugat-Bony E."/>
            <person name="Frenette M."/>
            <person name="Labrie S."/>
        </authorList>
    </citation>
    <scope>NUCLEOTIDE SEQUENCE</scope>
    <source>
        <strain evidence="12">LMA-70</strain>
    </source>
</reference>
<keyword evidence="8" id="KW-0539">Nucleus</keyword>
<proteinExistence type="inferred from homology"/>
<dbReference type="Proteomes" id="UP000750522">
    <property type="component" value="Unassembled WGS sequence"/>
</dbReference>
<evidence type="ECO:0000256" key="1">
    <source>
        <dbReference type="ARBA" id="ARBA00006991"/>
    </source>
</evidence>
<sequence length="348" mass="38271">MDLTTILNNDKEESKTYSLSSPVSTIAEDSSTASSPSQTPIQTEEARPVPSHNVQFPSPPVTHALPSISSGKNSQQFDYLQQPRSTRLSPASFTPLPQQFSYPFPPSPPSPAHESTHFNISLIKNPGQEQKQFGCLTCPKRFSRRSDLVRHERIHTGIRPNVCGVCGKQFIQRSALTVHMRVHTGEKPHKCDICEKAFSDSSSLARHRRVHTGNRPYVCNFPGCRRTFTRRTTLTRHISTHGGWSANMNNEAAAVAAAANSASMSPSQQQPPQPALYPPQHYTHYPHPPGMPPMMPPHGYHTAPWQQGSPPPNGMIGPPPPPPPAPVSIPIQPQYHFTLPPTSAILGR</sequence>
<comment type="similarity">
    <text evidence="1">Belongs to the krueppel C2H2-type zinc-finger protein family.</text>
</comment>
<dbReference type="Pfam" id="PF00096">
    <property type="entry name" value="zf-C2H2"/>
    <property type="match status" value="4"/>
</dbReference>
<dbReference type="FunFam" id="3.30.160.60:FF:000125">
    <property type="entry name" value="Putative zinc finger protein 143"/>
    <property type="match status" value="1"/>
</dbReference>
<feature type="compositionally biased region" description="Pro residues" evidence="10">
    <location>
        <begin position="286"/>
        <end position="296"/>
    </location>
</feature>
<organism evidence="12 13">
    <name type="scientific">Geotrichum candidum</name>
    <name type="common">Oospora lactis</name>
    <name type="synonym">Dipodascus geotrichum</name>
    <dbReference type="NCBI Taxonomy" id="1173061"/>
    <lineage>
        <taxon>Eukaryota</taxon>
        <taxon>Fungi</taxon>
        <taxon>Dikarya</taxon>
        <taxon>Ascomycota</taxon>
        <taxon>Saccharomycotina</taxon>
        <taxon>Dipodascomycetes</taxon>
        <taxon>Dipodascales</taxon>
        <taxon>Dipodascaceae</taxon>
        <taxon>Geotrichum</taxon>
    </lineage>
</organism>
<keyword evidence="5" id="KW-0862">Zinc</keyword>
<dbReference type="AlphaFoldDB" id="A0A9P5KVA0"/>
<dbReference type="GO" id="GO:0008270">
    <property type="term" value="F:zinc ion binding"/>
    <property type="evidence" value="ECO:0007669"/>
    <property type="project" value="UniProtKB-KW"/>
</dbReference>
<dbReference type="SMART" id="SM00355">
    <property type="entry name" value="ZnF_C2H2"/>
    <property type="match status" value="4"/>
</dbReference>
<feature type="region of interest" description="Disordered" evidence="10">
    <location>
        <begin position="259"/>
        <end position="334"/>
    </location>
</feature>
<dbReference type="FunFam" id="3.30.160.60:FF:000464">
    <property type="entry name" value="Zinc finger and SCAN domain containing 25"/>
    <property type="match status" value="1"/>
</dbReference>
<evidence type="ECO:0000256" key="2">
    <source>
        <dbReference type="ARBA" id="ARBA00022723"/>
    </source>
</evidence>
<evidence type="ECO:0000256" key="9">
    <source>
        <dbReference type="PROSITE-ProRule" id="PRU00042"/>
    </source>
</evidence>